<dbReference type="PANTHER" id="PTHR42930">
    <property type="entry name" value="PHOSPHATE-SPECIFIC TRANSPORT SYSTEM ACCESSORY PROTEIN PHOU"/>
    <property type="match status" value="1"/>
</dbReference>
<organism evidence="4 5">
    <name type="scientific">Novipirellula rosea</name>
    <dbReference type="NCBI Taxonomy" id="1031540"/>
    <lineage>
        <taxon>Bacteria</taxon>
        <taxon>Pseudomonadati</taxon>
        <taxon>Planctomycetota</taxon>
        <taxon>Planctomycetia</taxon>
        <taxon>Pirellulales</taxon>
        <taxon>Pirellulaceae</taxon>
        <taxon>Novipirellula</taxon>
    </lineage>
</organism>
<keyword evidence="5" id="KW-1185">Reference proteome</keyword>
<dbReference type="Gene3D" id="1.20.58.220">
    <property type="entry name" value="Phosphate transport system protein phou homolog 2, domain 2"/>
    <property type="match status" value="2"/>
</dbReference>
<feature type="domain" description="PhoU" evidence="3">
    <location>
        <begin position="17"/>
        <end position="103"/>
    </location>
</feature>
<dbReference type="Proteomes" id="UP001500840">
    <property type="component" value="Unassembled WGS sequence"/>
</dbReference>
<dbReference type="InterPro" id="IPR026022">
    <property type="entry name" value="PhoU_dom"/>
</dbReference>
<sequence>MTKHLDRDMDQLHRDILSLSAVVEEMIGNAGRALQDGRVDLAEKVIHDDQEVDQQEVAIEEECLKMLALHHPVAIDLRRISTVIKVNNDLERIADLAVNVAQRAIGVKDYPRFVIPEGVGPMVSKVSGMVRGALDAFVNMDTSAAKSVILRDDEVDALNADLINRLRLTMQQDAQFVAAALHCFSAIRHLERIADLATNIAEDAIYLVDGEIVRHRSVMKKIAK</sequence>
<accession>A0ABP8MAN7</accession>
<feature type="domain" description="PhoU" evidence="3">
    <location>
        <begin position="122"/>
        <end position="203"/>
    </location>
</feature>
<evidence type="ECO:0000256" key="1">
    <source>
        <dbReference type="ARBA" id="ARBA00008107"/>
    </source>
</evidence>
<evidence type="ECO:0000313" key="4">
    <source>
        <dbReference type="EMBL" id="GAA4446290.1"/>
    </source>
</evidence>
<keyword evidence="2" id="KW-0963">Cytoplasm</keyword>
<dbReference type="InterPro" id="IPR038078">
    <property type="entry name" value="PhoU-like_sf"/>
</dbReference>
<dbReference type="PIRSF" id="PIRSF003107">
    <property type="entry name" value="PhoU"/>
    <property type="match status" value="1"/>
</dbReference>
<dbReference type="PANTHER" id="PTHR42930:SF3">
    <property type="entry name" value="PHOSPHATE-SPECIFIC TRANSPORT SYSTEM ACCESSORY PROTEIN PHOU"/>
    <property type="match status" value="1"/>
</dbReference>
<dbReference type="SUPFAM" id="SSF109755">
    <property type="entry name" value="PhoU-like"/>
    <property type="match status" value="1"/>
</dbReference>
<comment type="subcellular location">
    <subcellularLocation>
        <location evidence="2">Cytoplasm</location>
    </subcellularLocation>
</comment>
<evidence type="ECO:0000259" key="3">
    <source>
        <dbReference type="Pfam" id="PF01895"/>
    </source>
</evidence>
<dbReference type="Pfam" id="PF01895">
    <property type="entry name" value="PhoU"/>
    <property type="match status" value="2"/>
</dbReference>
<evidence type="ECO:0000256" key="2">
    <source>
        <dbReference type="PIRNR" id="PIRNR003107"/>
    </source>
</evidence>
<dbReference type="RefSeq" id="WP_339940442.1">
    <property type="nucleotide sequence ID" value="NZ_BAABGA010000010.1"/>
</dbReference>
<dbReference type="EMBL" id="BAABGA010000010">
    <property type="protein sequence ID" value="GAA4446290.1"/>
    <property type="molecule type" value="Genomic_DNA"/>
</dbReference>
<reference evidence="5" key="1">
    <citation type="journal article" date="2019" name="Int. J. Syst. Evol. Microbiol.">
        <title>The Global Catalogue of Microorganisms (GCM) 10K type strain sequencing project: providing services to taxonomists for standard genome sequencing and annotation.</title>
        <authorList>
            <consortium name="The Broad Institute Genomics Platform"/>
            <consortium name="The Broad Institute Genome Sequencing Center for Infectious Disease"/>
            <person name="Wu L."/>
            <person name="Ma J."/>
        </authorList>
    </citation>
    <scope>NUCLEOTIDE SEQUENCE [LARGE SCALE GENOMIC DNA]</scope>
    <source>
        <strain evidence="5">JCM 17759</strain>
    </source>
</reference>
<comment type="function">
    <text evidence="2">Plays a role in the regulation of phosphate uptake.</text>
</comment>
<protein>
    <recommendedName>
        <fullName evidence="2">Phosphate-specific transport system accessory protein PhoU</fullName>
    </recommendedName>
</protein>
<keyword evidence="2" id="KW-0813">Transport</keyword>
<keyword evidence="2" id="KW-0592">Phosphate transport</keyword>
<evidence type="ECO:0000313" key="5">
    <source>
        <dbReference type="Proteomes" id="UP001500840"/>
    </source>
</evidence>
<comment type="subunit">
    <text evidence="2">Homodimer.</text>
</comment>
<name>A0ABP8MAN7_9BACT</name>
<dbReference type="InterPro" id="IPR028366">
    <property type="entry name" value="PhoU"/>
</dbReference>
<gene>
    <name evidence="4" type="primary">phoU</name>
    <name evidence="4" type="ORF">GCM10023156_07020</name>
</gene>
<comment type="caution">
    <text evidence="4">The sequence shown here is derived from an EMBL/GenBank/DDBJ whole genome shotgun (WGS) entry which is preliminary data.</text>
</comment>
<comment type="similarity">
    <text evidence="1 2">Belongs to the PhoU family.</text>
</comment>
<dbReference type="NCBIfam" id="TIGR02135">
    <property type="entry name" value="phoU_full"/>
    <property type="match status" value="1"/>
</dbReference>
<proteinExistence type="inferred from homology"/>